<gene>
    <name evidence="1" type="ORF">LCGC14_0505390</name>
</gene>
<proteinExistence type="predicted"/>
<dbReference type="AlphaFoldDB" id="A0A0F9S7M9"/>
<reference evidence="1" key="1">
    <citation type="journal article" date="2015" name="Nature">
        <title>Complex archaea that bridge the gap between prokaryotes and eukaryotes.</title>
        <authorList>
            <person name="Spang A."/>
            <person name="Saw J.H."/>
            <person name="Jorgensen S.L."/>
            <person name="Zaremba-Niedzwiedzka K."/>
            <person name="Martijn J."/>
            <person name="Lind A.E."/>
            <person name="van Eijk R."/>
            <person name="Schleper C."/>
            <person name="Guy L."/>
            <person name="Ettema T.J."/>
        </authorList>
    </citation>
    <scope>NUCLEOTIDE SEQUENCE</scope>
</reference>
<protein>
    <submittedName>
        <fullName evidence="1">Uncharacterized protein</fullName>
    </submittedName>
</protein>
<accession>A0A0F9S7M9</accession>
<organism evidence="1">
    <name type="scientific">marine sediment metagenome</name>
    <dbReference type="NCBI Taxonomy" id="412755"/>
    <lineage>
        <taxon>unclassified sequences</taxon>
        <taxon>metagenomes</taxon>
        <taxon>ecological metagenomes</taxon>
    </lineage>
</organism>
<evidence type="ECO:0000313" key="1">
    <source>
        <dbReference type="EMBL" id="KKN63064.1"/>
    </source>
</evidence>
<comment type="caution">
    <text evidence="1">The sequence shown here is derived from an EMBL/GenBank/DDBJ whole genome shotgun (WGS) entry which is preliminary data.</text>
</comment>
<sequence length="86" mass="10019">MIPDSVVLSNDSFNDFNPVWVNALKVIKFLRVESRFYFNLDLKCVVEEMEEINDVNIITEESGIERLWDATETIGEIDFYPEEGIN</sequence>
<name>A0A0F9S7M9_9ZZZZ</name>
<dbReference type="EMBL" id="LAZR01000602">
    <property type="protein sequence ID" value="KKN63064.1"/>
    <property type="molecule type" value="Genomic_DNA"/>
</dbReference>